<dbReference type="Proteomes" id="UP001177003">
    <property type="component" value="Chromosome 5"/>
</dbReference>
<evidence type="ECO:0000313" key="16">
    <source>
        <dbReference type="EMBL" id="CAI9283472.1"/>
    </source>
</evidence>
<evidence type="ECO:0000256" key="11">
    <source>
        <dbReference type="ARBA" id="ARBA00067249"/>
    </source>
</evidence>
<evidence type="ECO:0000256" key="14">
    <source>
        <dbReference type="PROSITE-ProRule" id="PRU00236"/>
    </source>
</evidence>
<dbReference type="AlphaFoldDB" id="A0AA35Z0X1"/>
<sequence>MSLGYAEKLSYIEDVGNVGMTEIFDPPRILQEKIERLTMMIRKSKHLVVFTGAGISTSCGIPDFRGPTGIWTLQRGGNALPEASLPFHRAMPSMTHMALVELERAGILKFVISQNIDGLHLRSGIPREKLSELHGNSFMERCSCCGMEYFRDFEVESVGLKETSRRCSNADCDVKLKDTVLDWEDALPFEEMNPAEAHCEKADVVLCLGTSLQITPACNLPLKCLRGGGKVVIVNLQKTPKDKKASLVIHGFVDKVIGGIMELLNLRIRPFVRVDLLQTIFTQALSSDERYVNWTLRLASVHDKRAVLPFITSVEVSFLGNHTMKEAVLDKHPFNLKRRTVLTAEPFDVILKVNLSEGCGCAYTRIKIPIDFHASADDMKRDKDHVFRKLKSKAVKGSYCGQNSVVERSVMMMGPSPSPKTEMTVRAIVTNIRWYDEKMVKTAGAGSLTTNANGYAPTLKRRIQGKNENGTPRKHLKGLIRHKTVKLDME</sequence>
<accession>A0AA35Z0X1</accession>
<organism evidence="16 17">
    <name type="scientific">Lactuca saligna</name>
    <name type="common">Willowleaf lettuce</name>
    <dbReference type="NCBI Taxonomy" id="75948"/>
    <lineage>
        <taxon>Eukaryota</taxon>
        <taxon>Viridiplantae</taxon>
        <taxon>Streptophyta</taxon>
        <taxon>Embryophyta</taxon>
        <taxon>Tracheophyta</taxon>
        <taxon>Spermatophyta</taxon>
        <taxon>Magnoliopsida</taxon>
        <taxon>eudicotyledons</taxon>
        <taxon>Gunneridae</taxon>
        <taxon>Pentapetalae</taxon>
        <taxon>asterids</taxon>
        <taxon>campanulids</taxon>
        <taxon>Asterales</taxon>
        <taxon>Asteraceae</taxon>
        <taxon>Cichorioideae</taxon>
        <taxon>Cichorieae</taxon>
        <taxon>Lactucinae</taxon>
        <taxon>Lactuca</taxon>
    </lineage>
</organism>
<evidence type="ECO:0000256" key="2">
    <source>
        <dbReference type="ARBA" id="ARBA00004123"/>
    </source>
</evidence>
<proteinExistence type="inferred from homology"/>
<feature type="binding site" evidence="14">
    <location>
        <position position="172"/>
    </location>
    <ligand>
        <name>Zn(2+)</name>
        <dbReference type="ChEBI" id="CHEBI:29105"/>
    </ligand>
</feature>
<evidence type="ECO:0000256" key="9">
    <source>
        <dbReference type="ARBA" id="ARBA00038170"/>
    </source>
</evidence>
<evidence type="ECO:0000259" key="15">
    <source>
        <dbReference type="PROSITE" id="PS50305"/>
    </source>
</evidence>
<dbReference type="InterPro" id="IPR050134">
    <property type="entry name" value="NAD-dep_sirtuin_deacylases"/>
</dbReference>
<dbReference type="GO" id="GO:0046872">
    <property type="term" value="F:metal ion binding"/>
    <property type="evidence" value="ECO:0007669"/>
    <property type="project" value="UniProtKB-KW"/>
</dbReference>
<evidence type="ECO:0000313" key="17">
    <source>
        <dbReference type="Proteomes" id="UP001177003"/>
    </source>
</evidence>
<reference evidence="16" key="1">
    <citation type="submission" date="2023-04" db="EMBL/GenBank/DDBJ databases">
        <authorList>
            <person name="Vijverberg K."/>
            <person name="Xiong W."/>
            <person name="Schranz E."/>
        </authorList>
    </citation>
    <scope>NUCLEOTIDE SEQUENCE</scope>
</reference>
<feature type="binding site" evidence="14">
    <location>
        <position position="167"/>
    </location>
    <ligand>
        <name>Zn(2+)</name>
        <dbReference type="ChEBI" id="CHEBI:29105"/>
    </ligand>
</feature>
<dbReference type="GO" id="GO:0003714">
    <property type="term" value="F:transcription corepressor activity"/>
    <property type="evidence" value="ECO:0007669"/>
    <property type="project" value="TreeGrafter"/>
</dbReference>
<comment type="cofactor">
    <cofactor evidence="1">
        <name>Zn(2+)</name>
        <dbReference type="ChEBI" id="CHEBI:29105"/>
    </cofactor>
</comment>
<evidence type="ECO:0000256" key="10">
    <source>
        <dbReference type="ARBA" id="ARBA00050203"/>
    </source>
</evidence>
<evidence type="ECO:0000256" key="12">
    <source>
        <dbReference type="ARBA" id="ARBA00080890"/>
    </source>
</evidence>
<gene>
    <name evidence="16" type="ORF">LSALG_LOCUS23069</name>
</gene>
<dbReference type="FunFam" id="2.20.28.200:FF:000003">
    <property type="entry name" value="NAD-dependent protein deacetylase SRT1"/>
    <property type="match status" value="1"/>
</dbReference>
<evidence type="ECO:0000256" key="3">
    <source>
        <dbReference type="ARBA" id="ARBA00012928"/>
    </source>
</evidence>
<dbReference type="Gene3D" id="2.20.28.200">
    <property type="match status" value="1"/>
</dbReference>
<name>A0AA35Z0X1_LACSI</name>
<keyword evidence="6 14" id="KW-0862">Zinc</keyword>
<dbReference type="PANTHER" id="PTHR11085">
    <property type="entry name" value="NAD-DEPENDENT PROTEIN DEACYLASE SIRTUIN-5, MITOCHONDRIAL-RELATED"/>
    <property type="match status" value="1"/>
</dbReference>
<dbReference type="EC" id="2.3.1.286" evidence="3"/>
<keyword evidence="7" id="KW-0520">NAD</keyword>
<keyword evidence="4" id="KW-0808">Transferase</keyword>
<dbReference type="PROSITE" id="PS50305">
    <property type="entry name" value="SIRTUIN"/>
    <property type="match status" value="1"/>
</dbReference>
<evidence type="ECO:0000256" key="7">
    <source>
        <dbReference type="ARBA" id="ARBA00023027"/>
    </source>
</evidence>
<feature type="binding site" evidence="14">
    <location>
        <position position="142"/>
    </location>
    <ligand>
        <name>Zn(2+)</name>
        <dbReference type="ChEBI" id="CHEBI:29105"/>
    </ligand>
</feature>
<dbReference type="PANTHER" id="PTHR11085:SF12">
    <property type="entry name" value="NAD-DEPENDENT PROTEIN DEACYLASE SIRTUIN-6"/>
    <property type="match status" value="1"/>
</dbReference>
<keyword evidence="17" id="KW-1185">Reference proteome</keyword>
<dbReference type="CDD" id="cd01410">
    <property type="entry name" value="SIRT7"/>
    <property type="match status" value="1"/>
</dbReference>
<feature type="domain" description="Deacetylase sirtuin-type" evidence="15">
    <location>
        <begin position="27"/>
        <end position="280"/>
    </location>
</feature>
<dbReference type="FunFam" id="3.40.50.1220:FF:000038">
    <property type="entry name" value="NAD-dependent protein deacetylase sirtuin-6 isoform X2"/>
    <property type="match status" value="1"/>
</dbReference>
<feature type="active site" description="Proton acceptor" evidence="14">
    <location>
        <position position="134"/>
    </location>
</feature>
<evidence type="ECO:0000256" key="8">
    <source>
        <dbReference type="ARBA" id="ARBA00023242"/>
    </source>
</evidence>
<feature type="binding site" evidence="14">
    <location>
        <position position="145"/>
    </location>
    <ligand>
        <name>Zn(2+)</name>
        <dbReference type="ChEBI" id="CHEBI:29105"/>
    </ligand>
</feature>
<evidence type="ECO:0000256" key="4">
    <source>
        <dbReference type="ARBA" id="ARBA00022679"/>
    </source>
</evidence>
<dbReference type="InterPro" id="IPR029035">
    <property type="entry name" value="DHS-like_NAD/FAD-binding_dom"/>
</dbReference>
<dbReference type="EMBL" id="OX465081">
    <property type="protein sequence ID" value="CAI9283472.1"/>
    <property type="molecule type" value="Genomic_DNA"/>
</dbReference>
<dbReference type="GO" id="GO:0017136">
    <property type="term" value="F:histone deacetylase activity, NAD-dependent"/>
    <property type="evidence" value="ECO:0007669"/>
    <property type="project" value="TreeGrafter"/>
</dbReference>
<evidence type="ECO:0000256" key="13">
    <source>
        <dbReference type="ARBA" id="ARBA00083601"/>
    </source>
</evidence>
<dbReference type="Pfam" id="PF02146">
    <property type="entry name" value="SIR2"/>
    <property type="match status" value="1"/>
</dbReference>
<protein>
    <recommendedName>
        <fullName evidence="11">NAD-dependent protein deacetylase SRT1</fullName>
        <ecNumber evidence="3">2.3.1.286</ecNumber>
    </recommendedName>
    <alternativeName>
        <fullName evidence="13">Regulatory protein SIR2 homolog 1</fullName>
    </alternativeName>
    <alternativeName>
        <fullName evidence="12">SIR2-like protein 1</fullName>
    </alternativeName>
</protein>
<evidence type="ECO:0000256" key="1">
    <source>
        <dbReference type="ARBA" id="ARBA00001947"/>
    </source>
</evidence>
<evidence type="ECO:0000256" key="5">
    <source>
        <dbReference type="ARBA" id="ARBA00022723"/>
    </source>
</evidence>
<dbReference type="SUPFAM" id="SSF52467">
    <property type="entry name" value="DHS-like NAD/FAD-binding domain"/>
    <property type="match status" value="1"/>
</dbReference>
<comment type="subcellular location">
    <subcellularLocation>
        <location evidence="2">Nucleus</location>
    </subcellularLocation>
</comment>
<keyword evidence="8" id="KW-0539">Nucleus</keyword>
<dbReference type="GO" id="GO:0000122">
    <property type="term" value="P:negative regulation of transcription by RNA polymerase II"/>
    <property type="evidence" value="ECO:0007669"/>
    <property type="project" value="TreeGrafter"/>
</dbReference>
<dbReference type="InterPro" id="IPR003000">
    <property type="entry name" value="Sirtuin"/>
</dbReference>
<dbReference type="GO" id="GO:0070403">
    <property type="term" value="F:NAD+ binding"/>
    <property type="evidence" value="ECO:0007669"/>
    <property type="project" value="InterPro"/>
</dbReference>
<keyword evidence="5 14" id="KW-0479">Metal-binding</keyword>
<comment type="similarity">
    <text evidence="9">Belongs to the sirtuin family. Class IV subfamily.</text>
</comment>
<evidence type="ECO:0000256" key="6">
    <source>
        <dbReference type="ARBA" id="ARBA00022833"/>
    </source>
</evidence>
<comment type="catalytic activity">
    <reaction evidence="10">
        <text>N(6)-acetyl-L-lysyl-[protein] + NAD(+) + H2O = 2''-O-acetyl-ADP-D-ribose + nicotinamide + L-lysyl-[protein]</text>
        <dbReference type="Rhea" id="RHEA:43636"/>
        <dbReference type="Rhea" id="RHEA-COMP:9752"/>
        <dbReference type="Rhea" id="RHEA-COMP:10731"/>
        <dbReference type="ChEBI" id="CHEBI:15377"/>
        <dbReference type="ChEBI" id="CHEBI:17154"/>
        <dbReference type="ChEBI" id="CHEBI:29969"/>
        <dbReference type="ChEBI" id="CHEBI:57540"/>
        <dbReference type="ChEBI" id="CHEBI:61930"/>
        <dbReference type="ChEBI" id="CHEBI:83767"/>
        <dbReference type="EC" id="2.3.1.286"/>
    </reaction>
</comment>
<dbReference type="InterPro" id="IPR026590">
    <property type="entry name" value="Ssirtuin_cat_dom"/>
</dbReference>
<dbReference type="Gene3D" id="3.40.50.1220">
    <property type="entry name" value="TPP-binding domain"/>
    <property type="match status" value="1"/>
</dbReference>
<dbReference type="GO" id="GO:0005634">
    <property type="term" value="C:nucleus"/>
    <property type="evidence" value="ECO:0007669"/>
    <property type="project" value="UniProtKB-SubCell"/>
</dbReference>